<sequence length="286" mass="31654">MKMMVMEFRGVTFLFRSGFPLLGTGTAPANFCSINDASSTKEPKTVRSTLANGISSTGPGPNKSGGNEPEPDSRCAPDTLNEPKSDRVDSLCLGIKRIYRNGFHAKKHLAVEVSANGRSVLPTQAWDRQDPKIGPPGHSLGDERFHSQERHDTKTYDEDSSTRAHRACSLVSTSLGIAEDTKERWVERRLDRPGMSSGLLVYYRDFSGNVPLQPGWHLYKMRQMMVTTLHRLSSATVQRSNRMDLPHAHQAFSVDMDARSKDALIGFRRHAAAEASTCHVKRGCLG</sequence>
<dbReference type="EMBL" id="FP929138">
    <property type="protein sequence ID" value="CBY00920.1"/>
    <property type="molecule type" value="Genomic_DNA"/>
</dbReference>
<dbReference type="AlphaFoldDB" id="E5AB79"/>
<dbReference type="GeneID" id="13293055"/>
<feature type="region of interest" description="Disordered" evidence="1">
    <location>
        <begin position="126"/>
        <end position="161"/>
    </location>
</feature>
<reference evidence="3" key="1">
    <citation type="journal article" date="2011" name="Nat. Commun.">
        <title>Effector diversification within compartments of the Leptosphaeria maculans genome affected by Repeat-Induced Point mutations.</title>
        <authorList>
            <person name="Rouxel T."/>
            <person name="Grandaubert J."/>
            <person name="Hane J.K."/>
            <person name="Hoede C."/>
            <person name="van de Wouw A.P."/>
            <person name="Couloux A."/>
            <person name="Dominguez V."/>
            <person name="Anthouard V."/>
            <person name="Bally P."/>
            <person name="Bourras S."/>
            <person name="Cozijnsen A.J."/>
            <person name="Ciuffetti L.M."/>
            <person name="Degrave A."/>
            <person name="Dilmaghani A."/>
            <person name="Duret L."/>
            <person name="Fudal I."/>
            <person name="Goodwin S.B."/>
            <person name="Gout L."/>
            <person name="Glaser N."/>
            <person name="Linglin J."/>
            <person name="Kema G.H.J."/>
            <person name="Lapalu N."/>
            <person name="Lawrence C.B."/>
            <person name="May K."/>
            <person name="Meyer M."/>
            <person name="Ollivier B."/>
            <person name="Poulain J."/>
            <person name="Schoch C.L."/>
            <person name="Simon A."/>
            <person name="Spatafora J.W."/>
            <person name="Stachowiak A."/>
            <person name="Turgeon B.G."/>
            <person name="Tyler B.M."/>
            <person name="Vincent D."/>
            <person name="Weissenbach J."/>
            <person name="Amselem J."/>
            <person name="Quesneville H."/>
            <person name="Oliver R.P."/>
            <person name="Wincker P."/>
            <person name="Balesdent M.-H."/>
            <person name="Howlett B.J."/>
        </authorList>
    </citation>
    <scope>NUCLEOTIDE SEQUENCE [LARGE SCALE GENOMIC DNA]</scope>
    <source>
        <strain evidence="3">JN3 / isolate v23.1.3 / race Av1-4-5-6-7-8</strain>
    </source>
</reference>
<dbReference type="Proteomes" id="UP000002668">
    <property type="component" value="Genome"/>
</dbReference>
<dbReference type="HOGENOM" id="CLU_973403_0_0_1"/>
<feature type="compositionally biased region" description="Basic and acidic residues" evidence="1">
    <location>
        <begin position="71"/>
        <end position="82"/>
    </location>
</feature>
<feature type="compositionally biased region" description="Basic and acidic residues" evidence="1">
    <location>
        <begin position="140"/>
        <end position="161"/>
    </location>
</feature>
<protein>
    <submittedName>
        <fullName evidence="2">Predicted protein</fullName>
    </submittedName>
</protein>
<evidence type="ECO:0000313" key="2">
    <source>
        <dbReference type="EMBL" id="CBY00920.1"/>
    </source>
</evidence>
<dbReference type="VEuPathDB" id="FungiDB:LEMA_P020500.1"/>
<proteinExistence type="predicted"/>
<evidence type="ECO:0000313" key="3">
    <source>
        <dbReference type="Proteomes" id="UP000002668"/>
    </source>
</evidence>
<name>E5AB79_LEPMJ</name>
<dbReference type="InParanoid" id="E5AB79"/>
<feature type="compositionally biased region" description="Polar residues" evidence="1">
    <location>
        <begin position="46"/>
        <end position="59"/>
    </location>
</feature>
<organism evidence="3">
    <name type="scientific">Leptosphaeria maculans (strain JN3 / isolate v23.1.3 / race Av1-4-5-6-7-8)</name>
    <name type="common">Blackleg fungus</name>
    <name type="synonym">Phoma lingam</name>
    <dbReference type="NCBI Taxonomy" id="985895"/>
    <lineage>
        <taxon>Eukaryota</taxon>
        <taxon>Fungi</taxon>
        <taxon>Dikarya</taxon>
        <taxon>Ascomycota</taxon>
        <taxon>Pezizomycotina</taxon>
        <taxon>Dothideomycetes</taxon>
        <taxon>Pleosporomycetidae</taxon>
        <taxon>Pleosporales</taxon>
        <taxon>Pleosporineae</taxon>
        <taxon>Leptosphaeriaceae</taxon>
        <taxon>Plenodomus</taxon>
        <taxon>Plenodomus lingam/Leptosphaeria maculans species complex</taxon>
    </lineage>
</organism>
<accession>E5AB79</accession>
<keyword evidence="3" id="KW-1185">Reference proteome</keyword>
<evidence type="ECO:0000256" key="1">
    <source>
        <dbReference type="SAM" id="MobiDB-lite"/>
    </source>
</evidence>
<gene>
    <name evidence="2" type="ORF">LEMA_P020500.1</name>
</gene>
<feature type="region of interest" description="Disordered" evidence="1">
    <location>
        <begin position="36"/>
        <end position="82"/>
    </location>
</feature>